<dbReference type="KEGG" id="euz:DVS28_a2018"/>
<dbReference type="AlphaFoldDB" id="A0A346XWV6"/>
<organism evidence="3 4">
    <name type="scientific">Euzebya pacifica</name>
    <dbReference type="NCBI Taxonomy" id="1608957"/>
    <lineage>
        <taxon>Bacteria</taxon>
        <taxon>Bacillati</taxon>
        <taxon>Actinomycetota</taxon>
        <taxon>Nitriliruptoria</taxon>
        <taxon>Euzebyales</taxon>
    </lineage>
</organism>
<dbReference type="Proteomes" id="UP000264006">
    <property type="component" value="Chromosome"/>
</dbReference>
<evidence type="ECO:0000259" key="2">
    <source>
        <dbReference type="Pfam" id="PF12172"/>
    </source>
</evidence>
<dbReference type="InterPro" id="IPR002878">
    <property type="entry name" value="ChsH2_C"/>
</dbReference>
<dbReference type="PANTHER" id="PTHR34075:SF5">
    <property type="entry name" value="BLR3430 PROTEIN"/>
    <property type="match status" value="1"/>
</dbReference>
<proteinExistence type="predicted"/>
<feature type="domain" description="ChsH2 C-terminal OB-fold" evidence="1">
    <location>
        <begin position="65"/>
        <end position="128"/>
    </location>
</feature>
<evidence type="ECO:0000313" key="3">
    <source>
        <dbReference type="EMBL" id="AXV06703.1"/>
    </source>
</evidence>
<evidence type="ECO:0000259" key="1">
    <source>
        <dbReference type="Pfam" id="PF01796"/>
    </source>
</evidence>
<reference evidence="3 4" key="1">
    <citation type="submission" date="2018-09" db="EMBL/GenBank/DDBJ databases">
        <title>Complete genome sequence of Euzebya sp. DY32-46 isolated from seawater of Pacific Ocean.</title>
        <authorList>
            <person name="Xu L."/>
            <person name="Wu Y.-H."/>
            <person name="Xu X.-W."/>
        </authorList>
    </citation>
    <scope>NUCLEOTIDE SEQUENCE [LARGE SCALE GENOMIC DNA]</scope>
    <source>
        <strain evidence="3 4">DY32-46</strain>
    </source>
</reference>
<dbReference type="OrthoDB" id="7470921at2"/>
<protein>
    <recommendedName>
        <fullName evidence="5">Zn-ribbon domain-containing OB-fold protein</fullName>
    </recommendedName>
</protein>
<evidence type="ECO:0008006" key="5">
    <source>
        <dbReference type="Google" id="ProtNLM"/>
    </source>
</evidence>
<dbReference type="Gene3D" id="6.10.30.10">
    <property type="match status" value="1"/>
</dbReference>
<dbReference type="InterPro" id="IPR022002">
    <property type="entry name" value="ChsH2_Znr"/>
</dbReference>
<accession>A0A346XWV6</accession>
<dbReference type="InterPro" id="IPR052513">
    <property type="entry name" value="Thioester_dehydratase-like"/>
</dbReference>
<dbReference type="RefSeq" id="WP_114591317.1">
    <property type="nucleotide sequence ID" value="NZ_CP031165.1"/>
</dbReference>
<dbReference type="SUPFAM" id="SSF50249">
    <property type="entry name" value="Nucleic acid-binding proteins"/>
    <property type="match status" value="1"/>
</dbReference>
<evidence type="ECO:0000313" key="4">
    <source>
        <dbReference type="Proteomes" id="UP000264006"/>
    </source>
</evidence>
<feature type="domain" description="ChsH2 rubredoxin-like zinc ribbon" evidence="2">
    <location>
        <begin position="31"/>
        <end position="63"/>
    </location>
</feature>
<keyword evidence="4" id="KW-1185">Reference proteome</keyword>
<sequence>MTTDTAYWTVLDAFPQQYTDGNKLAPFYENLREDRFTTTTCNACSAVHWPPRSVCPECMSDNLAWEEMPPVGTVYSFTVQVAGVPAGFDPPLVYALVDFDNGIRLFTAIVDCEPEAVEVGSKVEVVVREVLPDQQGRTRVMPYFRLA</sequence>
<gene>
    <name evidence="3" type="ORF">DVS28_a2018</name>
</gene>
<dbReference type="EMBL" id="CP031165">
    <property type="protein sequence ID" value="AXV06703.1"/>
    <property type="molecule type" value="Genomic_DNA"/>
</dbReference>
<dbReference type="InterPro" id="IPR012340">
    <property type="entry name" value="NA-bd_OB-fold"/>
</dbReference>
<dbReference type="Pfam" id="PF12172">
    <property type="entry name" value="zf-ChsH2"/>
    <property type="match status" value="1"/>
</dbReference>
<dbReference type="PANTHER" id="PTHR34075">
    <property type="entry name" value="BLR3430 PROTEIN"/>
    <property type="match status" value="1"/>
</dbReference>
<name>A0A346XWV6_9ACTN</name>
<dbReference type="Pfam" id="PF01796">
    <property type="entry name" value="OB_ChsH2_C"/>
    <property type="match status" value="1"/>
</dbReference>